<name>A0A7E4ZSB1_PANRE</name>
<evidence type="ECO:0000256" key="2">
    <source>
        <dbReference type="SAM" id="Phobius"/>
    </source>
</evidence>
<keyword evidence="3" id="KW-1185">Reference proteome</keyword>
<keyword evidence="2" id="KW-1133">Transmembrane helix</keyword>
<proteinExistence type="predicted"/>
<organism evidence="3 4">
    <name type="scientific">Panagrellus redivivus</name>
    <name type="common">Microworm</name>
    <dbReference type="NCBI Taxonomy" id="6233"/>
    <lineage>
        <taxon>Eukaryota</taxon>
        <taxon>Metazoa</taxon>
        <taxon>Ecdysozoa</taxon>
        <taxon>Nematoda</taxon>
        <taxon>Chromadorea</taxon>
        <taxon>Rhabditida</taxon>
        <taxon>Tylenchina</taxon>
        <taxon>Panagrolaimomorpha</taxon>
        <taxon>Panagrolaimoidea</taxon>
        <taxon>Panagrolaimidae</taxon>
        <taxon>Panagrellus</taxon>
    </lineage>
</organism>
<feature type="region of interest" description="Disordered" evidence="1">
    <location>
        <begin position="128"/>
        <end position="150"/>
    </location>
</feature>
<keyword evidence="2" id="KW-0472">Membrane</keyword>
<accession>A0A7E4ZSB1</accession>
<sequence length="150" mass="16515">MTISGFFLQINRNSADLVSSASCSSVLQEAVASSSSESEMVCPHAAAPSCHGKLTLIAAGLLVGGAAIGYFIGQKLAKNKARCNHHVKLNTDKLLGCRHGRYRRRRREEGVLPLLEVQKVAPLRRIPYGSQQRIRRQRRPPRRQRKACAG</sequence>
<protein>
    <submittedName>
        <fullName evidence="4">Transmembrane protein</fullName>
    </submittedName>
</protein>
<evidence type="ECO:0000256" key="1">
    <source>
        <dbReference type="SAM" id="MobiDB-lite"/>
    </source>
</evidence>
<evidence type="ECO:0000313" key="4">
    <source>
        <dbReference type="WBParaSite" id="Pan_g14564.t1"/>
    </source>
</evidence>
<feature type="compositionally biased region" description="Basic residues" evidence="1">
    <location>
        <begin position="133"/>
        <end position="150"/>
    </location>
</feature>
<feature type="transmembrane region" description="Helical" evidence="2">
    <location>
        <begin position="54"/>
        <end position="72"/>
    </location>
</feature>
<evidence type="ECO:0000313" key="3">
    <source>
        <dbReference type="Proteomes" id="UP000492821"/>
    </source>
</evidence>
<reference evidence="4" key="2">
    <citation type="submission" date="2020-10" db="UniProtKB">
        <authorList>
            <consortium name="WormBaseParasite"/>
        </authorList>
    </citation>
    <scope>IDENTIFICATION</scope>
</reference>
<dbReference type="Proteomes" id="UP000492821">
    <property type="component" value="Unassembled WGS sequence"/>
</dbReference>
<dbReference type="WBParaSite" id="Pan_g14564.t1">
    <property type="protein sequence ID" value="Pan_g14564.t1"/>
    <property type="gene ID" value="Pan_g14564"/>
</dbReference>
<keyword evidence="2" id="KW-0812">Transmembrane</keyword>
<dbReference type="AlphaFoldDB" id="A0A7E4ZSB1"/>
<reference evidence="3" key="1">
    <citation type="journal article" date="2013" name="Genetics">
        <title>The draft genome and transcriptome of Panagrellus redivivus are shaped by the harsh demands of a free-living lifestyle.</title>
        <authorList>
            <person name="Srinivasan J."/>
            <person name="Dillman A.R."/>
            <person name="Macchietto M.G."/>
            <person name="Heikkinen L."/>
            <person name="Lakso M."/>
            <person name="Fracchia K.M."/>
            <person name="Antoshechkin I."/>
            <person name="Mortazavi A."/>
            <person name="Wong G."/>
            <person name="Sternberg P.W."/>
        </authorList>
    </citation>
    <scope>NUCLEOTIDE SEQUENCE [LARGE SCALE GENOMIC DNA]</scope>
    <source>
        <strain evidence="3">MT8872</strain>
    </source>
</reference>